<evidence type="ECO:0000256" key="1">
    <source>
        <dbReference type="SAM" id="MobiDB-lite"/>
    </source>
</evidence>
<feature type="region of interest" description="Disordered" evidence="1">
    <location>
        <begin position="1"/>
        <end position="21"/>
    </location>
</feature>
<proteinExistence type="predicted"/>
<reference evidence="2 3" key="1">
    <citation type="journal article" date="2019" name="Commun. Biol.">
        <title>The bagworm genome reveals a unique fibroin gene that provides high tensile strength.</title>
        <authorList>
            <person name="Kono N."/>
            <person name="Nakamura H."/>
            <person name="Ohtoshi R."/>
            <person name="Tomita M."/>
            <person name="Numata K."/>
            <person name="Arakawa K."/>
        </authorList>
    </citation>
    <scope>NUCLEOTIDE SEQUENCE [LARGE SCALE GENOMIC DNA]</scope>
</reference>
<dbReference type="AlphaFoldDB" id="A0A4C1TQ52"/>
<dbReference type="Proteomes" id="UP000299102">
    <property type="component" value="Unassembled WGS sequence"/>
</dbReference>
<evidence type="ECO:0000313" key="3">
    <source>
        <dbReference type="Proteomes" id="UP000299102"/>
    </source>
</evidence>
<keyword evidence="3" id="KW-1185">Reference proteome</keyword>
<organism evidence="2 3">
    <name type="scientific">Eumeta variegata</name>
    <name type="common">Bagworm moth</name>
    <name type="synonym">Eumeta japonica</name>
    <dbReference type="NCBI Taxonomy" id="151549"/>
    <lineage>
        <taxon>Eukaryota</taxon>
        <taxon>Metazoa</taxon>
        <taxon>Ecdysozoa</taxon>
        <taxon>Arthropoda</taxon>
        <taxon>Hexapoda</taxon>
        <taxon>Insecta</taxon>
        <taxon>Pterygota</taxon>
        <taxon>Neoptera</taxon>
        <taxon>Endopterygota</taxon>
        <taxon>Lepidoptera</taxon>
        <taxon>Glossata</taxon>
        <taxon>Ditrysia</taxon>
        <taxon>Tineoidea</taxon>
        <taxon>Psychidae</taxon>
        <taxon>Oiketicinae</taxon>
        <taxon>Eumeta</taxon>
    </lineage>
</organism>
<accession>A0A4C1TQ52</accession>
<name>A0A4C1TQ52_EUMVA</name>
<protein>
    <submittedName>
        <fullName evidence="2">Uncharacterized protein</fullName>
    </submittedName>
</protein>
<evidence type="ECO:0000313" key="2">
    <source>
        <dbReference type="EMBL" id="GBP16105.1"/>
    </source>
</evidence>
<dbReference type="EMBL" id="BGZK01000076">
    <property type="protein sequence ID" value="GBP16105.1"/>
    <property type="molecule type" value="Genomic_DNA"/>
</dbReference>
<comment type="caution">
    <text evidence="2">The sequence shown here is derived from an EMBL/GenBank/DDBJ whole genome shotgun (WGS) entry which is preliminary data.</text>
</comment>
<sequence>MRESLFDQRRKEEEQNEESVEKTYLPSLIYLKTLSRGFEASSGSTSILAKTGLGLAEYTLSFQVSGKLQINDLLNNIDKQGKILICRRSL</sequence>
<gene>
    <name evidence="2" type="ORF">EVAR_94442_1</name>
</gene>
<feature type="compositionally biased region" description="Basic and acidic residues" evidence="1">
    <location>
        <begin position="1"/>
        <end position="13"/>
    </location>
</feature>